<dbReference type="AlphaFoldDB" id="A0A285MFR2"/>
<feature type="coiled-coil region" evidence="1">
    <location>
        <begin position="113"/>
        <end position="140"/>
    </location>
</feature>
<proteinExistence type="predicted"/>
<sequence>MKINLTLLGFCILLGVFSCKRELRNKEASLDTIESIVLDTEPVSDKHKEDGAAKAIEMDKDCGEIFDAFFERFAKDSIFQRNRVKYPLEWFYYKDVTDKAPTMEIVEYGSSNYVDFTKDKEAFNNEYDKYEVEIEKKENHNLYKLLGIDNGIHVTYKFNLIDGCWYLVEILDEST</sequence>
<dbReference type="Proteomes" id="UP000219048">
    <property type="component" value="Unassembled WGS sequence"/>
</dbReference>
<evidence type="ECO:0000313" key="2">
    <source>
        <dbReference type="EMBL" id="SNY94786.1"/>
    </source>
</evidence>
<protein>
    <recommendedName>
        <fullName evidence="4">DUF4348 domain-containing protein</fullName>
    </recommendedName>
</protein>
<dbReference type="OrthoDB" id="1043604at2"/>
<accession>A0A285MFR2</accession>
<keyword evidence="1" id="KW-0175">Coiled coil</keyword>
<evidence type="ECO:0000313" key="3">
    <source>
        <dbReference type="Proteomes" id="UP000219048"/>
    </source>
</evidence>
<dbReference type="Pfam" id="PF14254">
    <property type="entry name" value="DUF4348"/>
    <property type="match status" value="1"/>
</dbReference>
<dbReference type="EMBL" id="OBEH01000001">
    <property type="protein sequence ID" value="SNY94786.1"/>
    <property type="molecule type" value="Genomic_DNA"/>
</dbReference>
<name>A0A285MFR2_9FLAO</name>
<organism evidence="2 3">
    <name type="scientific">Flagellimonas pacifica</name>
    <dbReference type="NCBI Taxonomy" id="1247520"/>
    <lineage>
        <taxon>Bacteria</taxon>
        <taxon>Pseudomonadati</taxon>
        <taxon>Bacteroidota</taxon>
        <taxon>Flavobacteriia</taxon>
        <taxon>Flavobacteriales</taxon>
        <taxon>Flavobacteriaceae</taxon>
        <taxon>Flagellimonas</taxon>
    </lineage>
</organism>
<reference evidence="3" key="1">
    <citation type="submission" date="2017-09" db="EMBL/GenBank/DDBJ databases">
        <authorList>
            <person name="Varghese N."/>
            <person name="Submissions S."/>
        </authorList>
    </citation>
    <scope>NUCLEOTIDE SEQUENCE [LARGE SCALE GENOMIC DNA]</scope>
    <source>
        <strain evidence="3">DSM 25885</strain>
    </source>
</reference>
<gene>
    <name evidence="2" type="ORF">SAMN06265377_0446</name>
</gene>
<keyword evidence="3" id="KW-1185">Reference proteome</keyword>
<evidence type="ECO:0000256" key="1">
    <source>
        <dbReference type="SAM" id="Coils"/>
    </source>
</evidence>
<dbReference type="RefSeq" id="WP_097044140.1">
    <property type="nucleotide sequence ID" value="NZ_OBEH01000001.1"/>
</dbReference>
<dbReference type="InterPro" id="IPR025590">
    <property type="entry name" value="DUF4348"/>
</dbReference>
<dbReference type="Gene3D" id="3.10.450.410">
    <property type="match status" value="1"/>
</dbReference>
<evidence type="ECO:0008006" key="4">
    <source>
        <dbReference type="Google" id="ProtNLM"/>
    </source>
</evidence>
<dbReference type="PROSITE" id="PS51257">
    <property type="entry name" value="PROKAR_LIPOPROTEIN"/>
    <property type="match status" value="1"/>
</dbReference>